<reference evidence="6 7" key="1">
    <citation type="journal article" date="2019" name="Sci. Rep.">
        <title>Comparative genomics of chytrid fungi reveal insights into the obligate biotrophic and pathogenic lifestyle of Synchytrium endobioticum.</title>
        <authorList>
            <person name="van de Vossenberg B.T.L.H."/>
            <person name="Warris S."/>
            <person name="Nguyen H.D.T."/>
            <person name="van Gent-Pelzer M.P.E."/>
            <person name="Joly D.L."/>
            <person name="van de Geest H.C."/>
            <person name="Bonants P.J.M."/>
            <person name="Smith D.S."/>
            <person name="Levesque C.A."/>
            <person name="van der Lee T.A.J."/>
        </authorList>
    </citation>
    <scope>NUCLEOTIDE SEQUENCE [LARGE SCALE GENOMIC DNA]</scope>
    <source>
        <strain evidence="6 7">CBS 675.73</strain>
    </source>
</reference>
<evidence type="ECO:0000256" key="5">
    <source>
        <dbReference type="SAM" id="Phobius"/>
    </source>
</evidence>
<keyword evidence="7" id="KW-1185">Reference proteome</keyword>
<accession>A0A507END4</accession>
<evidence type="ECO:0008006" key="8">
    <source>
        <dbReference type="Google" id="ProtNLM"/>
    </source>
</evidence>
<evidence type="ECO:0000256" key="2">
    <source>
        <dbReference type="ARBA" id="ARBA00022692"/>
    </source>
</evidence>
<comment type="subcellular location">
    <subcellularLocation>
        <location evidence="1">Membrane</location>
        <topology evidence="1">Multi-pass membrane protein</topology>
    </subcellularLocation>
</comment>
<dbReference type="GO" id="GO:0015095">
    <property type="term" value="F:magnesium ion transmembrane transporter activity"/>
    <property type="evidence" value="ECO:0007669"/>
    <property type="project" value="InterPro"/>
</dbReference>
<feature type="transmembrane region" description="Helical" evidence="5">
    <location>
        <begin position="83"/>
        <end position="103"/>
    </location>
</feature>
<sequence>MLADPPPTSTTSLVVGVLICILMNACSSFGVNLQALGLRKVTEQPLVFDNAETDLDSAEENTPLLIRSSTGSDRIRQWVGDHLWHIGFICYIIPQLFGSIIALNFISPILLAPLGSSGLLFNVFFSSLLIGTKVGVWDWVATGLIIAGGTVVSVFGNVDVLIKDFPTLLKTMASTLFIVYFSVIGILLIFCFGLALTLEIRKSKMLSVVLGSDEDVQQQSVQYEEGRLEDAESDDAAMQRAEGLSHPGTGAVNGRVADATKFDNHIGFLFASAGGISASMTLALVKCGLNLLAMSDELSSEEIVTSIALFVCLAISVVLQLVTLNKAIVFISPLIAIPVFYTFFTTLSVSNTLVVMYSIPDLELPAEIGFTIQMAILGVSVIVGGVWVLSYSSFVGDKK</sequence>
<feature type="transmembrane region" description="Helical" evidence="5">
    <location>
        <begin position="136"/>
        <end position="156"/>
    </location>
</feature>
<feature type="transmembrane region" description="Helical" evidence="5">
    <location>
        <begin position="12"/>
        <end position="31"/>
    </location>
</feature>
<dbReference type="EMBL" id="QEAP01000492">
    <property type="protein sequence ID" value="TPX65364.1"/>
    <property type="molecule type" value="Genomic_DNA"/>
</dbReference>
<keyword evidence="2 5" id="KW-0812">Transmembrane</keyword>
<organism evidence="6 7">
    <name type="scientific">Chytriomyces confervae</name>
    <dbReference type="NCBI Taxonomy" id="246404"/>
    <lineage>
        <taxon>Eukaryota</taxon>
        <taxon>Fungi</taxon>
        <taxon>Fungi incertae sedis</taxon>
        <taxon>Chytridiomycota</taxon>
        <taxon>Chytridiomycota incertae sedis</taxon>
        <taxon>Chytridiomycetes</taxon>
        <taxon>Chytridiales</taxon>
        <taxon>Chytriomycetaceae</taxon>
        <taxon>Chytriomyces</taxon>
    </lineage>
</organism>
<feature type="transmembrane region" description="Helical" evidence="5">
    <location>
        <begin position="109"/>
        <end position="129"/>
    </location>
</feature>
<gene>
    <name evidence="6" type="ORF">CcCBS67573_g08136</name>
</gene>
<evidence type="ECO:0000256" key="4">
    <source>
        <dbReference type="ARBA" id="ARBA00023136"/>
    </source>
</evidence>
<feature type="transmembrane region" description="Helical" evidence="5">
    <location>
        <begin position="268"/>
        <end position="291"/>
    </location>
</feature>
<evidence type="ECO:0000256" key="1">
    <source>
        <dbReference type="ARBA" id="ARBA00004141"/>
    </source>
</evidence>
<dbReference type="InterPro" id="IPR037185">
    <property type="entry name" value="EmrE-like"/>
</dbReference>
<feature type="transmembrane region" description="Helical" evidence="5">
    <location>
        <begin position="303"/>
        <end position="322"/>
    </location>
</feature>
<keyword evidence="3 5" id="KW-1133">Transmembrane helix</keyword>
<name>A0A507END4_9FUNG</name>
<evidence type="ECO:0000313" key="6">
    <source>
        <dbReference type="EMBL" id="TPX65364.1"/>
    </source>
</evidence>
<dbReference type="Proteomes" id="UP000320333">
    <property type="component" value="Unassembled WGS sequence"/>
</dbReference>
<dbReference type="AlphaFoldDB" id="A0A507END4"/>
<dbReference type="OrthoDB" id="2504919at2759"/>
<protein>
    <recommendedName>
        <fullName evidence="8">Magnesium transporter</fullName>
    </recommendedName>
</protein>
<dbReference type="PANTHER" id="PTHR12570:SF82">
    <property type="entry name" value="NIPA-LIKE PROTEIN 3"/>
    <property type="match status" value="1"/>
</dbReference>
<dbReference type="GO" id="GO:0016020">
    <property type="term" value="C:membrane"/>
    <property type="evidence" value="ECO:0007669"/>
    <property type="project" value="UniProtKB-SubCell"/>
</dbReference>
<dbReference type="PANTHER" id="PTHR12570">
    <property type="match status" value="1"/>
</dbReference>
<feature type="transmembrane region" description="Helical" evidence="5">
    <location>
        <begin position="368"/>
        <end position="389"/>
    </location>
</feature>
<proteinExistence type="predicted"/>
<keyword evidence="4 5" id="KW-0472">Membrane</keyword>
<dbReference type="InterPro" id="IPR008521">
    <property type="entry name" value="Mg_trans_NIPA"/>
</dbReference>
<comment type="caution">
    <text evidence="6">The sequence shown here is derived from an EMBL/GenBank/DDBJ whole genome shotgun (WGS) entry which is preliminary data.</text>
</comment>
<evidence type="ECO:0000256" key="3">
    <source>
        <dbReference type="ARBA" id="ARBA00022989"/>
    </source>
</evidence>
<feature type="transmembrane region" description="Helical" evidence="5">
    <location>
        <begin position="176"/>
        <end position="198"/>
    </location>
</feature>
<evidence type="ECO:0000313" key="7">
    <source>
        <dbReference type="Proteomes" id="UP000320333"/>
    </source>
</evidence>
<feature type="transmembrane region" description="Helical" evidence="5">
    <location>
        <begin position="334"/>
        <end position="356"/>
    </location>
</feature>
<dbReference type="SUPFAM" id="SSF103481">
    <property type="entry name" value="Multidrug resistance efflux transporter EmrE"/>
    <property type="match status" value="1"/>
</dbReference>